<reference evidence="2 3" key="1">
    <citation type="submission" date="2016-10" db="EMBL/GenBank/DDBJ databases">
        <title>The Draft Genome Sequence of Actinokineospora bangkokensis 44EHWT reveals the biosynthetic pathway of antifungal compounds Thailandins with unusual extender unit butylmalonyl-CoA.</title>
        <authorList>
            <person name="Greule A."/>
            <person name="Intra B."/>
            <person name="Flemming S."/>
            <person name="Rommel M.G."/>
            <person name="Panbangred W."/>
            <person name="Bechthold A."/>
        </authorList>
    </citation>
    <scope>NUCLEOTIDE SEQUENCE [LARGE SCALE GENOMIC DNA]</scope>
    <source>
        <strain evidence="2 3">44EHW</strain>
    </source>
</reference>
<dbReference type="Proteomes" id="UP000186040">
    <property type="component" value="Unassembled WGS sequence"/>
</dbReference>
<dbReference type="AlphaFoldDB" id="A0A1Q9LRP1"/>
<dbReference type="SUPFAM" id="SSF47473">
    <property type="entry name" value="EF-hand"/>
    <property type="match status" value="1"/>
</dbReference>
<dbReference type="InterPro" id="IPR002048">
    <property type="entry name" value="EF_hand_dom"/>
</dbReference>
<feature type="domain" description="EF-hand" evidence="1">
    <location>
        <begin position="4"/>
        <end position="39"/>
    </location>
</feature>
<dbReference type="GO" id="GO:0005509">
    <property type="term" value="F:calcium ion binding"/>
    <property type="evidence" value="ECO:0007669"/>
    <property type="project" value="InterPro"/>
</dbReference>
<dbReference type="PROSITE" id="PS00018">
    <property type="entry name" value="EF_HAND_1"/>
    <property type="match status" value="2"/>
</dbReference>
<dbReference type="RefSeq" id="WP_075974067.1">
    <property type="nucleotide sequence ID" value="NZ_MKQR01000007.1"/>
</dbReference>
<protein>
    <submittedName>
        <fullName evidence="2">Calcium-binding protein</fullName>
    </submittedName>
</protein>
<dbReference type="Gene3D" id="1.10.238.10">
    <property type="entry name" value="EF-hand"/>
    <property type="match status" value="1"/>
</dbReference>
<name>A0A1Q9LRP1_9PSEU</name>
<dbReference type="EMBL" id="MKQR01000007">
    <property type="protein sequence ID" value="OLR94689.1"/>
    <property type="molecule type" value="Genomic_DNA"/>
</dbReference>
<accession>A0A1Q9LRP1</accession>
<dbReference type="OrthoDB" id="3530529at2"/>
<evidence type="ECO:0000313" key="3">
    <source>
        <dbReference type="Proteomes" id="UP000186040"/>
    </source>
</evidence>
<evidence type="ECO:0000259" key="1">
    <source>
        <dbReference type="PROSITE" id="PS50222"/>
    </source>
</evidence>
<comment type="caution">
    <text evidence="2">The sequence shown here is derived from an EMBL/GenBank/DDBJ whole genome shotgun (WGS) entry which is preliminary data.</text>
</comment>
<dbReference type="InterPro" id="IPR011992">
    <property type="entry name" value="EF-hand-dom_pair"/>
</dbReference>
<organism evidence="2 3">
    <name type="scientific">Actinokineospora bangkokensis</name>
    <dbReference type="NCBI Taxonomy" id="1193682"/>
    <lineage>
        <taxon>Bacteria</taxon>
        <taxon>Bacillati</taxon>
        <taxon>Actinomycetota</taxon>
        <taxon>Actinomycetes</taxon>
        <taxon>Pseudonocardiales</taxon>
        <taxon>Pseudonocardiaceae</taxon>
        <taxon>Actinokineospora</taxon>
    </lineage>
</organism>
<keyword evidence="3" id="KW-1185">Reference proteome</keyword>
<dbReference type="SMART" id="SM00054">
    <property type="entry name" value="EFh"/>
    <property type="match status" value="4"/>
</dbReference>
<dbReference type="STRING" id="1193682.BJP25_10075"/>
<proteinExistence type="predicted"/>
<gene>
    <name evidence="2" type="ORF">BJP25_10075</name>
</gene>
<dbReference type="PROSITE" id="PS50222">
    <property type="entry name" value="EF_HAND_2"/>
    <property type="match status" value="2"/>
</dbReference>
<dbReference type="Pfam" id="PF13202">
    <property type="entry name" value="EF-hand_5"/>
    <property type="match status" value="1"/>
</dbReference>
<feature type="domain" description="EF-hand" evidence="1">
    <location>
        <begin position="133"/>
        <end position="168"/>
    </location>
</feature>
<sequence length="184" mass="20680">MRSHLERKLARRFQTYDLDGNGLVERADFERACANLAAEYDLGPDDPRLVRVRGLMGGLWRHLRSVADTTGDERISLAEYQRAFAHGLLETPENFDAVYQPFLEAIMAIADTDGDGRLTADDEVRWTRSLMALPEADAREVHRRLDTDEDGYIGVPEILSAIREFYFDHSPGSAGEFLLGPLPG</sequence>
<dbReference type="Pfam" id="PF13499">
    <property type="entry name" value="EF-hand_7"/>
    <property type="match status" value="1"/>
</dbReference>
<dbReference type="InterPro" id="IPR018247">
    <property type="entry name" value="EF_Hand_1_Ca_BS"/>
</dbReference>
<evidence type="ECO:0000313" key="2">
    <source>
        <dbReference type="EMBL" id="OLR94689.1"/>
    </source>
</evidence>